<dbReference type="PROSITE" id="PS50110">
    <property type="entry name" value="RESPONSE_REGULATORY"/>
    <property type="match status" value="1"/>
</dbReference>
<dbReference type="PRINTS" id="PR00344">
    <property type="entry name" value="BCTRLSENSOR"/>
</dbReference>
<keyword evidence="12 18" id="KW-1133">Transmembrane helix</keyword>
<dbReference type="PROSITE" id="PS50894">
    <property type="entry name" value="HPT"/>
    <property type="match status" value="1"/>
</dbReference>
<keyword evidence="15" id="KW-0131">Cell cycle</keyword>
<evidence type="ECO:0000256" key="4">
    <source>
        <dbReference type="ARBA" id="ARBA00022475"/>
    </source>
</evidence>
<evidence type="ECO:0000256" key="16">
    <source>
        <dbReference type="PROSITE-ProRule" id="PRU00110"/>
    </source>
</evidence>
<evidence type="ECO:0000256" key="18">
    <source>
        <dbReference type="SAM" id="Phobius"/>
    </source>
</evidence>
<dbReference type="Pfam" id="PF00512">
    <property type="entry name" value="HisKA"/>
    <property type="match status" value="1"/>
</dbReference>
<keyword evidence="8 18" id="KW-0812">Transmembrane</keyword>
<evidence type="ECO:0000256" key="9">
    <source>
        <dbReference type="ARBA" id="ARBA00022741"/>
    </source>
</evidence>
<evidence type="ECO:0000259" key="20">
    <source>
        <dbReference type="PROSITE" id="PS50110"/>
    </source>
</evidence>
<dbReference type="Gene3D" id="3.30.450.20">
    <property type="entry name" value="PAS domain"/>
    <property type="match status" value="1"/>
</dbReference>
<dbReference type="CDD" id="cd00088">
    <property type="entry name" value="HPT"/>
    <property type="match status" value="1"/>
</dbReference>
<evidence type="ECO:0000256" key="5">
    <source>
        <dbReference type="ARBA" id="ARBA00022519"/>
    </source>
</evidence>
<dbReference type="EC" id="2.7.13.3" evidence="3"/>
<dbReference type="PROSITE" id="PS50109">
    <property type="entry name" value="HIS_KIN"/>
    <property type="match status" value="1"/>
</dbReference>
<evidence type="ECO:0000256" key="15">
    <source>
        <dbReference type="ARBA" id="ARBA00023306"/>
    </source>
</evidence>
<sequence length="821" mass="90824">MKRLYSRIPIRLRISFGLVGLMVGTLLCASAFGFFPNEQREILHGRSKLCEALAINATVLMAEEKSEALNMVLLSIVARDQQIASIGFRSDEGDLLVATETHDTAWTVGADVDADHMSVPVFRNGERFGRLEVAFQSTGGFWGLNYWAPAWLMIVLIPSCLIQFSFFLRKALESLDPHGAAPKHVRDTFNRLGVGLLLIDDRDRIILVNQLLADCLQRDVKETEGQKTSSIPWICEGELPWDESLRTGQMVNGRLMKIKVGDHHRTLNVNSTPIIGCGTMVTLEDITVLEENKLELAKARDAAEAANQSKSAFLANMSHEIRTPMNAILGFTEVLQRNIEHDESKRRKHLNTIHSSGTHLLNLINDILDLSKIEADRLEIESIATEVDRIVAEVVTVMRIRAEEKSITLEYEFDGMIPRTVQTDPARLRQILTNLAGNAIKFTENGGVKIVTRWDNTGGHPVMVFQVVDSGIGMTAESTEKIFNPFSQADASVTRRFGGTGLGLSISKRFAEALGGGIAVTSRVNEGSVFTVTINAPCESEVELHYPNIEELESATESETHLAIRLPNMRVLLVDDGQENRELMSVILGEAGALYKTAENGLEAVQLATAEEWDVILMDMQMPIMDGYTATRTLRDQGYDKPIIALTAHAMQHAEQECLDAGCTGFLTKPVDFDRLISMLAEIAGLEVSIETGVAQIQMLDALPAPEESVNEPIRSTLPIHKERFREIVAQFVDRLDERFDMIEKAIVDEDRSLLTEMGHSLKGSSGNCGFAGMSERAAHLETLGSDGDLEEIRQTLVSLREMRARIEVPESVDCTESNAT</sequence>
<dbReference type="InterPro" id="IPR003594">
    <property type="entry name" value="HATPase_dom"/>
</dbReference>
<keyword evidence="13" id="KW-0902">Two-component regulatory system</keyword>
<keyword evidence="9" id="KW-0547">Nucleotide-binding</keyword>
<evidence type="ECO:0000256" key="1">
    <source>
        <dbReference type="ARBA" id="ARBA00000085"/>
    </source>
</evidence>
<dbReference type="CDD" id="cd17546">
    <property type="entry name" value="REC_hyHK_CKI1_RcsC-like"/>
    <property type="match status" value="1"/>
</dbReference>
<dbReference type="GO" id="GO:0009927">
    <property type="term" value="F:histidine phosphotransfer kinase activity"/>
    <property type="evidence" value="ECO:0007669"/>
    <property type="project" value="TreeGrafter"/>
</dbReference>
<dbReference type="Pfam" id="PF00072">
    <property type="entry name" value="Response_reg"/>
    <property type="match status" value="1"/>
</dbReference>
<dbReference type="EMBL" id="SJPX01000004">
    <property type="protein sequence ID" value="TWU49210.1"/>
    <property type="molecule type" value="Genomic_DNA"/>
</dbReference>
<accession>A0A5C6EL41</accession>
<dbReference type="SMART" id="SM00388">
    <property type="entry name" value="HisKA"/>
    <property type="match status" value="1"/>
</dbReference>
<feature type="domain" description="Response regulatory" evidence="20">
    <location>
        <begin position="570"/>
        <end position="684"/>
    </location>
</feature>
<dbReference type="PANTHER" id="PTHR43047">
    <property type="entry name" value="TWO-COMPONENT HISTIDINE PROTEIN KINASE"/>
    <property type="match status" value="1"/>
</dbReference>
<protein>
    <recommendedName>
        <fullName evidence="3">histidine kinase</fullName>
        <ecNumber evidence="3">2.7.13.3</ecNumber>
    </recommendedName>
</protein>
<dbReference type="InterPro" id="IPR008207">
    <property type="entry name" value="Sig_transdc_His_kin_Hpt_dom"/>
</dbReference>
<evidence type="ECO:0000256" key="17">
    <source>
        <dbReference type="PROSITE-ProRule" id="PRU00169"/>
    </source>
</evidence>
<evidence type="ECO:0000313" key="22">
    <source>
        <dbReference type="EMBL" id="TWU49210.1"/>
    </source>
</evidence>
<evidence type="ECO:0000256" key="12">
    <source>
        <dbReference type="ARBA" id="ARBA00022989"/>
    </source>
</evidence>
<dbReference type="OrthoDB" id="9790669at2"/>
<dbReference type="InterPro" id="IPR011006">
    <property type="entry name" value="CheY-like_superfamily"/>
</dbReference>
<keyword evidence="4" id="KW-1003">Cell membrane</keyword>
<keyword evidence="6 17" id="KW-0597">Phosphoprotein</keyword>
<dbReference type="SUPFAM" id="SSF55874">
    <property type="entry name" value="ATPase domain of HSP90 chaperone/DNA topoisomerase II/histidine kinase"/>
    <property type="match status" value="1"/>
</dbReference>
<dbReference type="FunFam" id="3.30.565.10:FF:000010">
    <property type="entry name" value="Sensor histidine kinase RcsC"/>
    <property type="match status" value="1"/>
</dbReference>
<feature type="transmembrane region" description="Helical" evidence="18">
    <location>
        <begin position="12"/>
        <end position="35"/>
    </location>
</feature>
<keyword evidence="5" id="KW-0997">Cell inner membrane</keyword>
<dbReference type="FunFam" id="1.10.287.130:FF:000038">
    <property type="entry name" value="Sensory transduction histidine kinase"/>
    <property type="match status" value="1"/>
</dbReference>
<evidence type="ECO:0000256" key="14">
    <source>
        <dbReference type="ARBA" id="ARBA00023136"/>
    </source>
</evidence>
<evidence type="ECO:0000256" key="2">
    <source>
        <dbReference type="ARBA" id="ARBA00004429"/>
    </source>
</evidence>
<evidence type="ECO:0000256" key="13">
    <source>
        <dbReference type="ARBA" id="ARBA00023012"/>
    </source>
</evidence>
<proteinExistence type="predicted"/>
<evidence type="ECO:0000256" key="6">
    <source>
        <dbReference type="ARBA" id="ARBA00022553"/>
    </source>
</evidence>
<keyword evidence="23" id="KW-1185">Reference proteome</keyword>
<dbReference type="InterPro" id="IPR001789">
    <property type="entry name" value="Sig_transdc_resp-reg_receiver"/>
</dbReference>
<evidence type="ECO:0000259" key="19">
    <source>
        <dbReference type="PROSITE" id="PS50109"/>
    </source>
</evidence>
<comment type="subcellular location">
    <subcellularLocation>
        <location evidence="2">Cell inner membrane</location>
        <topology evidence="2">Multi-pass membrane protein</topology>
    </subcellularLocation>
</comment>
<evidence type="ECO:0000256" key="10">
    <source>
        <dbReference type="ARBA" id="ARBA00022777"/>
    </source>
</evidence>
<dbReference type="Gene3D" id="3.30.565.10">
    <property type="entry name" value="Histidine kinase-like ATPase, C-terminal domain"/>
    <property type="match status" value="1"/>
</dbReference>
<evidence type="ECO:0000313" key="23">
    <source>
        <dbReference type="Proteomes" id="UP000317977"/>
    </source>
</evidence>
<dbReference type="Gene3D" id="1.10.287.130">
    <property type="match status" value="1"/>
</dbReference>
<dbReference type="InterPro" id="IPR003661">
    <property type="entry name" value="HisK_dim/P_dom"/>
</dbReference>
<feature type="modified residue" description="Phosphohistidine" evidence="16">
    <location>
        <position position="760"/>
    </location>
</feature>
<evidence type="ECO:0000256" key="7">
    <source>
        <dbReference type="ARBA" id="ARBA00022679"/>
    </source>
</evidence>
<evidence type="ECO:0000256" key="3">
    <source>
        <dbReference type="ARBA" id="ARBA00012438"/>
    </source>
</evidence>
<dbReference type="SMART" id="SM00448">
    <property type="entry name" value="REC"/>
    <property type="match status" value="1"/>
</dbReference>
<dbReference type="PANTHER" id="PTHR43047:SF72">
    <property type="entry name" value="OSMOSENSING HISTIDINE PROTEIN KINASE SLN1"/>
    <property type="match status" value="1"/>
</dbReference>
<reference evidence="22 23" key="1">
    <citation type="submission" date="2019-02" db="EMBL/GenBank/DDBJ databases">
        <title>Deep-cultivation of Planctomycetes and their phenomic and genomic characterization uncovers novel biology.</title>
        <authorList>
            <person name="Wiegand S."/>
            <person name="Jogler M."/>
            <person name="Boedeker C."/>
            <person name="Pinto D."/>
            <person name="Vollmers J."/>
            <person name="Rivas-Marin E."/>
            <person name="Kohn T."/>
            <person name="Peeters S.H."/>
            <person name="Heuer A."/>
            <person name="Rast P."/>
            <person name="Oberbeckmann S."/>
            <person name="Bunk B."/>
            <person name="Jeske O."/>
            <person name="Meyerdierks A."/>
            <person name="Storesund J.E."/>
            <person name="Kallscheuer N."/>
            <person name="Luecker S."/>
            <person name="Lage O.M."/>
            <person name="Pohl T."/>
            <person name="Merkel B.J."/>
            <person name="Hornburger P."/>
            <person name="Mueller R.-W."/>
            <person name="Bruemmer F."/>
            <person name="Labrenz M."/>
            <person name="Spormann A.M."/>
            <person name="Op Den Camp H."/>
            <person name="Overmann J."/>
            <person name="Amann R."/>
            <person name="Jetten M.S.M."/>
            <person name="Mascher T."/>
            <person name="Medema M.H."/>
            <person name="Devos D.P."/>
            <person name="Kaster A.-K."/>
            <person name="Ovreas L."/>
            <person name="Rohde M."/>
            <person name="Galperin M.Y."/>
            <person name="Jogler C."/>
        </authorList>
    </citation>
    <scope>NUCLEOTIDE SEQUENCE [LARGE SCALE GENOMIC DNA]</scope>
    <source>
        <strain evidence="22 23">Poly59</strain>
    </source>
</reference>
<evidence type="ECO:0000256" key="11">
    <source>
        <dbReference type="ARBA" id="ARBA00022840"/>
    </source>
</evidence>
<dbReference type="CDD" id="cd16922">
    <property type="entry name" value="HATPase_EvgS-ArcB-TorS-like"/>
    <property type="match status" value="1"/>
</dbReference>
<dbReference type="GO" id="GO:0005886">
    <property type="term" value="C:plasma membrane"/>
    <property type="evidence" value="ECO:0007669"/>
    <property type="project" value="UniProtKB-SubCell"/>
</dbReference>
<keyword evidence="11" id="KW-0067">ATP-binding</keyword>
<dbReference type="InterPro" id="IPR036097">
    <property type="entry name" value="HisK_dim/P_sf"/>
</dbReference>
<dbReference type="Pfam" id="PF02518">
    <property type="entry name" value="HATPase_c"/>
    <property type="match status" value="1"/>
</dbReference>
<feature type="domain" description="Histidine kinase" evidence="19">
    <location>
        <begin position="316"/>
        <end position="538"/>
    </location>
</feature>
<dbReference type="InterPro" id="IPR036641">
    <property type="entry name" value="HPT_dom_sf"/>
</dbReference>
<keyword evidence="10" id="KW-0418">Kinase</keyword>
<dbReference type="SUPFAM" id="SSF52172">
    <property type="entry name" value="CheY-like"/>
    <property type="match status" value="1"/>
</dbReference>
<comment type="caution">
    <text evidence="22">The sequence shown here is derived from an EMBL/GenBank/DDBJ whole genome shotgun (WGS) entry which is preliminary data.</text>
</comment>
<dbReference type="RefSeq" id="WP_146535505.1">
    <property type="nucleotide sequence ID" value="NZ_SJPX01000004.1"/>
</dbReference>
<evidence type="ECO:0000259" key="21">
    <source>
        <dbReference type="PROSITE" id="PS50894"/>
    </source>
</evidence>
<dbReference type="Gene3D" id="3.40.50.2300">
    <property type="match status" value="1"/>
</dbReference>
<dbReference type="Pfam" id="PF01627">
    <property type="entry name" value="Hpt"/>
    <property type="match status" value="1"/>
</dbReference>
<dbReference type="CDD" id="cd00082">
    <property type="entry name" value="HisKA"/>
    <property type="match status" value="1"/>
</dbReference>
<feature type="domain" description="HPt" evidence="21">
    <location>
        <begin position="721"/>
        <end position="810"/>
    </location>
</feature>
<dbReference type="SUPFAM" id="SSF47384">
    <property type="entry name" value="Homodimeric domain of signal transducing histidine kinase"/>
    <property type="match status" value="1"/>
</dbReference>
<gene>
    <name evidence="22" type="primary">rpfC_2</name>
    <name evidence="22" type="ORF">Poly59_38240</name>
</gene>
<feature type="modified residue" description="4-aspartylphosphate" evidence="17">
    <location>
        <position position="619"/>
    </location>
</feature>
<dbReference type="GO" id="GO:0000155">
    <property type="term" value="F:phosphorelay sensor kinase activity"/>
    <property type="evidence" value="ECO:0007669"/>
    <property type="project" value="InterPro"/>
</dbReference>
<evidence type="ECO:0000256" key="8">
    <source>
        <dbReference type="ARBA" id="ARBA00022692"/>
    </source>
</evidence>
<keyword evidence="14 18" id="KW-0472">Membrane</keyword>
<dbReference type="InterPro" id="IPR005467">
    <property type="entry name" value="His_kinase_dom"/>
</dbReference>
<dbReference type="Gene3D" id="1.20.120.160">
    <property type="entry name" value="HPT domain"/>
    <property type="match status" value="1"/>
</dbReference>
<dbReference type="AlphaFoldDB" id="A0A5C6EL41"/>
<comment type="catalytic activity">
    <reaction evidence="1">
        <text>ATP + protein L-histidine = ADP + protein N-phospho-L-histidine.</text>
        <dbReference type="EC" id="2.7.13.3"/>
    </reaction>
</comment>
<dbReference type="SMART" id="SM00387">
    <property type="entry name" value="HATPase_c"/>
    <property type="match status" value="1"/>
</dbReference>
<dbReference type="InterPro" id="IPR036890">
    <property type="entry name" value="HATPase_C_sf"/>
</dbReference>
<name>A0A5C6EL41_9BACT</name>
<dbReference type="GO" id="GO:0005524">
    <property type="term" value="F:ATP binding"/>
    <property type="evidence" value="ECO:0007669"/>
    <property type="project" value="UniProtKB-KW"/>
</dbReference>
<keyword evidence="7 22" id="KW-0808">Transferase</keyword>
<dbReference type="SUPFAM" id="SSF47226">
    <property type="entry name" value="Histidine-containing phosphotransfer domain, HPT domain"/>
    <property type="match status" value="1"/>
</dbReference>
<organism evidence="22 23">
    <name type="scientific">Rubripirellula reticaptiva</name>
    <dbReference type="NCBI Taxonomy" id="2528013"/>
    <lineage>
        <taxon>Bacteria</taxon>
        <taxon>Pseudomonadati</taxon>
        <taxon>Planctomycetota</taxon>
        <taxon>Planctomycetia</taxon>
        <taxon>Pirellulales</taxon>
        <taxon>Pirellulaceae</taxon>
        <taxon>Rubripirellula</taxon>
    </lineage>
</organism>
<dbReference type="Proteomes" id="UP000317977">
    <property type="component" value="Unassembled WGS sequence"/>
</dbReference>
<dbReference type="InterPro" id="IPR004358">
    <property type="entry name" value="Sig_transdc_His_kin-like_C"/>
</dbReference>
<dbReference type="SMART" id="SM00073">
    <property type="entry name" value="HPT"/>
    <property type="match status" value="1"/>
</dbReference>